<comment type="subcellular location">
    <subcellularLocation>
        <location evidence="1">Membrane</location>
        <topology evidence="1">Single-pass type II membrane protein</topology>
    </subcellularLocation>
</comment>
<organism evidence="7 8">
    <name type="scientific">Ascoidea rubescens DSM 1968</name>
    <dbReference type="NCBI Taxonomy" id="1344418"/>
    <lineage>
        <taxon>Eukaryota</taxon>
        <taxon>Fungi</taxon>
        <taxon>Dikarya</taxon>
        <taxon>Ascomycota</taxon>
        <taxon>Saccharomycotina</taxon>
        <taxon>Saccharomycetes</taxon>
        <taxon>Ascoideaceae</taxon>
        <taxon>Ascoidea</taxon>
    </lineage>
</organism>
<dbReference type="InterPro" id="IPR021988">
    <property type="entry name" value="BMT1"/>
</dbReference>
<dbReference type="AlphaFoldDB" id="A0A1D2VS88"/>
<feature type="signal peptide" evidence="6">
    <location>
        <begin position="1"/>
        <end position="20"/>
    </location>
</feature>
<evidence type="ECO:0000256" key="1">
    <source>
        <dbReference type="ARBA" id="ARBA00004606"/>
    </source>
</evidence>
<comment type="similarity">
    <text evidence="2">Belongs to the BMT family.</text>
</comment>
<keyword evidence="8" id="KW-1185">Reference proteome</keyword>
<dbReference type="Proteomes" id="UP000095038">
    <property type="component" value="Unassembled WGS sequence"/>
</dbReference>
<dbReference type="InParanoid" id="A0A1D2VS88"/>
<evidence type="ECO:0000313" key="7">
    <source>
        <dbReference type="EMBL" id="ODV64460.1"/>
    </source>
</evidence>
<evidence type="ECO:0000313" key="8">
    <source>
        <dbReference type="Proteomes" id="UP000095038"/>
    </source>
</evidence>
<dbReference type="GO" id="GO:0016020">
    <property type="term" value="C:membrane"/>
    <property type="evidence" value="ECO:0007669"/>
    <property type="project" value="UniProtKB-SubCell"/>
</dbReference>
<dbReference type="GeneID" id="30966182"/>
<evidence type="ECO:0000256" key="4">
    <source>
        <dbReference type="ARBA" id="ARBA00022968"/>
    </source>
</evidence>
<feature type="chain" id="PRO_5008910640" evidence="6">
    <location>
        <begin position="21"/>
        <end position="729"/>
    </location>
</feature>
<dbReference type="RefSeq" id="XP_020050767.1">
    <property type="nucleotide sequence ID" value="XM_020192546.1"/>
</dbReference>
<dbReference type="EMBL" id="KV454475">
    <property type="protein sequence ID" value="ODV64460.1"/>
    <property type="molecule type" value="Genomic_DNA"/>
</dbReference>
<evidence type="ECO:0000256" key="6">
    <source>
        <dbReference type="SAM" id="SignalP"/>
    </source>
</evidence>
<gene>
    <name evidence="7" type="ORF">ASCRUDRAFT_74080</name>
</gene>
<accession>A0A1D2VS88</accession>
<dbReference type="Pfam" id="PF12141">
    <property type="entry name" value="BMT"/>
    <property type="match status" value="1"/>
</dbReference>
<dbReference type="GO" id="GO:0071555">
    <property type="term" value="P:cell wall organization"/>
    <property type="evidence" value="ECO:0007669"/>
    <property type="project" value="UniProtKB-KW"/>
</dbReference>
<keyword evidence="6" id="KW-0732">Signal</keyword>
<keyword evidence="3" id="KW-0328">Glycosyltransferase</keyword>
<keyword evidence="5" id="KW-0961">Cell wall biogenesis/degradation</keyword>
<dbReference type="GO" id="GO:0000030">
    <property type="term" value="F:mannosyltransferase activity"/>
    <property type="evidence" value="ECO:0007669"/>
    <property type="project" value="InterPro"/>
</dbReference>
<keyword evidence="7" id="KW-0808">Transferase</keyword>
<proteinExistence type="inferred from homology"/>
<dbReference type="OrthoDB" id="3631276at2759"/>
<evidence type="ECO:0000256" key="5">
    <source>
        <dbReference type="ARBA" id="ARBA00023316"/>
    </source>
</evidence>
<protein>
    <submittedName>
        <fullName evidence="7">Glycosyltransferase family 91 protein</fullName>
    </submittedName>
</protein>
<name>A0A1D2VS88_9ASCO</name>
<keyword evidence="4" id="KW-0812">Transmembrane</keyword>
<evidence type="ECO:0000256" key="2">
    <source>
        <dbReference type="ARBA" id="ARBA00009486"/>
    </source>
</evidence>
<keyword evidence="4" id="KW-0735">Signal-anchor</keyword>
<sequence>MRKALTYLLISLFSFSLFYQLNNYMVDSSANDVSLISYFNSNFHRKSFSTKKISITESFRFDHIFNIVLNQNNNNDQNNNSNNFSSTPIPQSLNNKINLKKITLKSFYKPQSVKSLHNLNFHQISQLIKTATKDLNTLSPLKKNELMPSNDDNFDCDIFAKQYDIFSTDPLDIPIDSYKYKKYYKSLISNTDLFYLFDDINLHGNDEILQKNWFYSSLNSIWLKDYNMHFTISDLMYSQHSDISTPTFNLITYQFLNNQFNIINSYNSNPNQIEIDNDNDNDDIGNTDNTNRNYFDFRYGPNSYQNISYPSFPSFFDFQFYYNISNSIYDSGYGPKDAKMIKKTITYQFYNNQKQPIKSVEYEEPIILFNMLSEIDLISRKSSESYSNSDSHYSDNPNTNKFNEPILKRILYCYLPFQDKLIPLNIPHQIKIDHTFQPFFKDSLKNKIRIDLNDYDNIENFDDDYEFEFKNGIVNLVYSANPLKTLQCSLDTGVCAIEKPIKSIDNDHFKGDKLVALSKKTRMLQFLNFNNNSKIVDFISPASFPQSFLNNKNKTQRYQKRLTSYNIWLGFVNSEIRDAACSQITYKPSLVLLSNLKNSENSNSDSDDNSNYNYNIELISDTIDFNFDLQKSVKIENIAYWEIDESNSKDYMGLIISDDNYNTKVVHLNGVLPYILNFDFFKNHENDYHEYGDEDFFVSKEEKKSIFKVINNSRLTTCLLKSAGQICKM</sequence>
<reference evidence="8" key="1">
    <citation type="submission" date="2016-05" db="EMBL/GenBank/DDBJ databases">
        <title>Comparative genomics of biotechnologically important yeasts.</title>
        <authorList>
            <consortium name="DOE Joint Genome Institute"/>
            <person name="Riley R."/>
            <person name="Haridas S."/>
            <person name="Wolfe K.H."/>
            <person name="Lopes M.R."/>
            <person name="Hittinger C.T."/>
            <person name="Goker M."/>
            <person name="Salamov A."/>
            <person name="Wisecaver J."/>
            <person name="Long T.M."/>
            <person name="Aerts A.L."/>
            <person name="Barry K."/>
            <person name="Choi C."/>
            <person name="Clum A."/>
            <person name="Coughlan A.Y."/>
            <person name="Deshpande S."/>
            <person name="Douglass A.P."/>
            <person name="Hanson S.J."/>
            <person name="Klenk H.-P."/>
            <person name="Labutti K."/>
            <person name="Lapidus A."/>
            <person name="Lindquist E."/>
            <person name="Lipzen A."/>
            <person name="Meier-Kolthoff J.P."/>
            <person name="Ohm R.A."/>
            <person name="Otillar R.P."/>
            <person name="Pangilinan J."/>
            <person name="Peng Y."/>
            <person name="Rokas A."/>
            <person name="Rosa C.A."/>
            <person name="Scheuner C."/>
            <person name="Sibirny A.A."/>
            <person name="Slot J.C."/>
            <person name="Stielow J.B."/>
            <person name="Sun H."/>
            <person name="Kurtzman C.P."/>
            <person name="Blackwell M."/>
            <person name="Grigoriev I.V."/>
            <person name="Jeffries T.W."/>
        </authorList>
    </citation>
    <scope>NUCLEOTIDE SEQUENCE [LARGE SCALE GENOMIC DNA]</scope>
    <source>
        <strain evidence="8">DSM 1968</strain>
    </source>
</reference>
<evidence type="ECO:0000256" key="3">
    <source>
        <dbReference type="ARBA" id="ARBA00022676"/>
    </source>
</evidence>